<dbReference type="EMBL" id="JAHHUM010002887">
    <property type="protein sequence ID" value="KAK5600435.1"/>
    <property type="molecule type" value="Genomic_DNA"/>
</dbReference>
<dbReference type="InterPro" id="IPR006612">
    <property type="entry name" value="THAP_Znf"/>
</dbReference>
<keyword evidence="6" id="KW-0805">Transcription regulation</keyword>
<dbReference type="Pfam" id="PF05485">
    <property type="entry name" value="THAP"/>
    <property type="match status" value="1"/>
</dbReference>
<keyword evidence="6" id="KW-0804">Transcription</keyword>
<keyword evidence="8" id="KW-0732">Signal</keyword>
<proteinExistence type="inferred from homology"/>
<protein>
    <recommendedName>
        <fullName evidence="6">THAP domain-containing protein 1</fullName>
    </recommendedName>
</protein>
<keyword evidence="4 5" id="KW-0238">DNA-binding</keyword>
<feature type="compositionally biased region" description="Basic and acidic residues" evidence="7">
    <location>
        <begin position="142"/>
        <end position="152"/>
    </location>
</feature>
<dbReference type="GO" id="GO:0008270">
    <property type="term" value="F:zinc ion binding"/>
    <property type="evidence" value="ECO:0007669"/>
    <property type="project" value="UniProtKB-KW"/>
</dbReference>
<evidence type="ECO:0000256" key="8">
    <source>
        <dbReference type="SAM" id="SignalP"/>
    </source>
</evidence>
<evidence type="ECO:0000313" key="11">
    <source>
        <dbReference type="Proteomes" id="UP001311232"/>
    </source>
</evidence>
<keyword evidence="6" id="KW-0131">Cell cycle</keyword>
<name>A0AAV9QVH4_9TELE</name>
<evidence type="ECO:0000256" key="4">
    <source>
        <dbReference type="ARBA" id="ARBA00023125"/>
    </source>
</evidence>
<keyword evidence="6" id="KW-0539">Nucleus</keyword>
<dbReference type="Proteomes" id="UP001311232">
    <property type="component" value="Unassembled WGS sequence"/>
</dbReference>
<evidence type="ECO:0000256" key="7">
    <source>
        <dbReference type="SAM" id="MobiDB-lite"/>
    </source>
</evidence>
<comment type="subcellular location">
    <subcellularLocation>
        <location evidence="6">Nucleus</location>
        <location evidence="6">Nucleoplasm</location>
    </subcellularLocation>
</comment>
<dbReference type="SMART" id="SM00692">
    <property type="entry name" value="DM3"/>
    <property type="match status" value="1"/>
</dbReference>
<keyword evidence="3" id="KW-0862">Zinc</keyword>
<feature type="domain" description="THAP-type" evidence="9">
    <location>
        <begin position="30"/>
        <end position="108"/>
    </location>
</feature>
<evidence type="ECO:0000259" key="9">
    <source>
        <dbReference type="PROSITE" id="PS50950"/>
    </source>
</evidence>
<keyword evidence="11" id="KW-1185">Reference proteome</keyword>
<keyword evidence="1" id="KW-0479">Metal-binding</keyword>
<feature type="chain" id="PRO_5043328678" description="THAP domain-containing protein 1" evidence="8">
    <location>
        <begin position="21"/>
        <end position="316"/>
    </location>
</feature>
<feature type="compositionally biased region" description="Acidic residues" evidence="7">
    <location>
        <begin position="169"/>
        <end position="238"/>
    </location>
</feature>
<gene>
    <name evidence="10" type="ORF">CRENBAI_021732</name>
</gene>
<keyword evidence="2 5" id="KW-0863">Zinc-finger</keyword>
<evidence type="ECO:0000256" key="6">
    <source>
        <dbReference type="RuleBase" id="RU369073"/>
    </source>
</evidence>
<dbReference type="InterPro" id="IPR038441">
    <property type="entry name" value="THAP_Znf_sf"/>
</dbReference>
<dbReference type="SUPFAM" id="SSF57716">
    <property type="entry name" value="Glucocorticoid receptor-like (DNA-binding domain)"/>
    <property type="match status" value="1"/>
</dbReference>
<dbReference type="AlphaFoldDB" id="A0AAV9QVH4"/>
<dbReference type="GO" id="GO:0005654">
    <property type="term" value="C:nucleoplasm"/>
    <property type="evidence" value="ECO:0007669"/>
    <property type="project" value="UniProtKB-SubCell"/>
</dbReference>
<feature type="signal peptide" evidence="8">
    <location>
        <begin position="1"/>
        <end position="20"/>
    </location>
</feature>
<dbReference type="PANTHER" id="PTHR46600:SF11">
    <property type="entry name" value="THAP DOMAIN-CONTAINING PROTEIN 10"/>
    <property type="match status" value="1"/>
</dbReference>
<evidence type="ECO:0000256" key="1">
    <source>
        <dbReference type="ARBA" id="ARBA00022723"/>
    </source>
</evidence>
<dbReference type="PROSITE" id="PS50950">
    <property type="entry name" value="ZF_THAP"/>
    <property type="match status" value="1"/>
</dbReference>
<dbReference type="GO" id="GO:0043565">
    <property type="term" value="F:sequence-specific DNA binding"/>
    <property type="evidence" value="ECO:0007669"/>
    <property type="project" value="UniProtKB-UniRule"/>
</dbReference>
<dbReference type="Gene3D" id="6.20.210.20">
    <property type="entry name" value="THAP domain"/>
    <property type="match status" value="1"/>
</dbReference>
<reference evidence="10 11" key="1">
    <citation type="submission" date="2021-06" db="EMBL/GenBank/DDBJ databases">
        <authorList>
            <person name="Palmer J.M."/>
        </authorList>
    </citation>
    <scope>NUCLEOTIDE SEQUENCE [LARGE SCALE GENOMIC DNA]</scope>
    <source>
        <strain evidence="10 11">MEX-2019</strain>
        <tissue evidence="10">Muscle</tissue>
    </source>
</reference>
<dbReference type="SMART" id="SM00980">
    <property type="entry name" value="THAP"/>
    <property type="match status" value="1"/>
</dbReference>
<sequence>MAVSFFWLTYLTSHAHRTLAASILSTFFGAPVVEDAVRMLCSCYNKKGDPNISCYRLPKEEKRRQRWLSAIRRANWTPTASSRLCSAHFVSGAKSQNPLSPDYVPTMFPHLSSPNKRKRIYQMARFKHTQALKRKRAVIGADRGETGKAEDRQEVDDDDQQDGGKDRQEVDDDDQQDGGEDRQEVDDDDQQDGGEDRQEVDDDDQQDGGEDRQEVDDDDQQDGGEDRQEVDDDDQQDGGEDRQEVDDRQEVGLAMDGSCTNASCQVTIKRLNEECMRLRTEICKLKGQVDSLTFSKESFQGKDEKVNKLTGLLTVN</sequence>
<evidence type="ECO:0000256" key="3">
    <source>
        <dbReference type="ARBA" id="ARBA00022833"/>
    </source>
</evidence>
<evidence type="ECO:0000313" key="10">
    <source>
        <dbReference type="EMBL" id="KAK5600435.1"/>
    </source>
</evidence>
<dbReference type="GO" id="GO:0003700">
    <property type="term" value="F:DNA-binding transcription factor activity"/>
    <property type="evidence" value="ECO:0007669"/>
    <property type="project" value="UniProtKB-UniRule"/>
</dbReference>
<dbReference type="GO" id="GO:0001935">
    <property type="term" value="P:endothelial cell proliferation"/>
    <property type="evidence" value="ECO:0007669"/>
    <property type="project" value="UniProtKB-UniRule"/>
</dbReference>
<comment type="function">
    <text evidence="6">DNA-binding transcription regulator that regulates endothelial cell proliferation and G1/S cell-cycle progression. Specifically binds the 5'-[AT]NTNN[GT]GGCA[AGT]-3' core DNA sequence and acts by modulating expression of pRB-E2F cell-cycle target genes.</text>
</comment>
<comment type="caution">
    <text evidence="10">The sequence shown here is derived from an EMBL/GenBank/DDBJ whole genome shotgun (WGS) entry which is preliminary data.</text>
</comment>
<evidence type="ECO:0000256" key="2">
    <source>
        <dbReference type="ARBA" id="ARBA00022771"/>
    </source>
</evidence>
<organism evidence="10 11">
    <name type="scientific">Crenichthys baileyi</name>
    <name type="common">White River springfish</name>
    <dbReference type="NCBI Taxonomy" id="28760"/>
    <lineage>
        <taxon>Eukaryota</taxon>
        <taxon>Metazoa</taxon>
        <taxon>Chordata</taxon>
        <taxon>Craniata</taxon>
        <taxon>Vertebrata</taxon>
        <taxon>Euteleostomi</taxon>
        <taxon>Actinopterygii</taxon>
        <taxon>Neopterygii</taxon>
        <taxon>Teleostei</taxon>
        <taxon>Neoteleostei</taxon>
        <taxon>Acanthomorphata</taxon>
        <taxon>Ovalentaria</taxon>
        <taxon>Atherinomorphae</taxon>
        <taxon>Cyprinodontiformes</taxon>
        <taxon>Goodeidae</taxon>
        <taxon>Crenichthys</taxon>
    </lineage>
</organism>
<accession>A0AAV9QVH4</accession>
<dbReference type="PANTHER" id="PTHR46600">
    <property type="entry name" value="THAP DOMAIN-CONTAINING"/>
    <property type="match status" value="1"/>
</dbReference>
<dbReference type="InterPro" id="IPR026516">
    <property type="entry name" value="THAP1/10"/>
</dbReference>
<keyword evidence="6" id="KW-0175">Coiled coil</keyword>
<feature type="region of interest" description="Disordered" evidence="7">
    <location>
        <begin position="131"/>
        <end position="246"/>
    </location>
</feature>
<comment type="similarity">
    <text evidence="6">Belongs to the THAP1 family.</text>
</comment>
<evidence type="ECO:0000256" key="5">
    <source>
        <dbReference type="PROSITE-ProRule" id="PRU00309"/>
    </source>
</evidence>